<dbReference type="Gene3D" id="3.30.70.270">
    <property type="match status" value="1"/>
</dbReference>
<dbReference type="InterPro" id="IPR001610">
    <property type="entry name" value="PAC"/>
</dbReference>
<dbReference type="PROSITE" id="PS50113">
    <property type="entry name" value="PAC"/>
    <property type="match status" value="2"/>
</dbReference>
<keyword evidence="4" id="KW-1185">Reference proteome</keyword>
<dbReference type="NCBIfam" id="TIGR00254">
    <property type="entry name" value="GGDEF"/>
    <property type="match status" value="1"/>
</dbReference>
<dbReference type="InterPro" id="IPR043128">
    <property type="entry name" value="Rev_trsase/Diguanyl_cyclase"/>
</dbReference>
<accession>A0A1S1V677</accession>
<feature type="domain" description="PAC" evidence="1">
    <location>
        <begin position="226"/>
        <end position="276"/>
    </location>
</feature>
<dbReference type="Proteomes" id="UP000180254">
    <property type="component" value="Unassembled WGS sequence"/>
</dbReference>
<dbReference type="InterPro" id="IPR000700">
    <property type="entry name" value="PAS-assoc_C"/>
</dbReference>
<dbReference type="SUPFAM" id="SSF55785">
    <property type="entry name" value="PYP-like sensor domain (PAS domain)"/>
    <property type="match status" value="2"/>
</dbReference>
<dbReference type="FunFam" id="3.30.70.270:FF:000001">
    <property type="entry name" value="Diguanylate cyclase domain protein"/>
    <property type="match status" value="1"/>
</dbReference>
<dbReference type="InterPro" id="IPR013656">
    <property type="entry name" value="PAS_4"/>
</dbReference>
<dbReference type="PANTHER" id="PTHR44757:SF2">
    <property type="entry name" value="BIOFILM ARCHITECTURE MAINTENANCE PROTEIN MBAA"/>
    <property type="match status" value="1"/>
</dbReference>
<dbReference type="EC" id="3.1.4.52" evidence="3"/>
<dbReference type="InterPro" id="IPR000014">
    <property type="entry name" value="PAS"/>
</dbReference>
<protein>
    <submittedName>
        <fullName evidence="3">Cyclic di-GMP phosphodiesterase Gmr</fullName>
        <ecNumber evidence="3">3.1.4.52</ecNumber>
    </submittedName>
</protein>
<sequence length="451" mass="51987">MHMGENYLKSELYNLISVDDSIFEFIQSGSLDGVWYWDLEAPENEWMSPKFWETLGYDPNEKMHLASEWQDIIFQEDLKLAVENFEKHCSDPSHPYDQIVRYRHKNGSTVWIRCRGLAIRDKRGKAIRMLGAHTDITGLKETESKLMRMAREYERVFNGTQDAMFLIKVLKAGDFQYIRNNFAHQSKTGILLEQIANKSPQELLGKDMGDIVSRNYQKCIENGESITYEEKLNLPGGERVWLTTLTPIHEKNRITHIVGSATDITERKKLELELQRYANYDKLTGLPNRRLFFERLEQMVVEGERYGSKFALLFLDLDGFKEINDRYGHDAGDEVLIAAGNRLQECVRKSDTVARMGGDEFTLIIRNAEDRKSIHGVVKKIHDILQEAITIDSFECSVNSSIGVAIYPDDSADSEMLLKNADSSMYEVKRNGKGGIRFFKNVEEDYSESQK</sequence>
<evidence type="ECO:0000313" key="4">
    <source>
        <dbReference type="Proteomes" id="UP000180254"/>
    </source>
</evidence>
<dbReference type="AlphaFoldDB" id="A0A1S1V677"/>
<dbReference type="EMBL" id="MKIE01000005">
    <property type="protein sequence ID" value="OHW62024.1"/>
    <property type="molecule type" value="Genomic_DNA"/>
</dbReference>
<dbReference type="InterPro" id="IPR035965">
    <property type="entry name" value="PAS-like_dom_sf"/>
</dbReference>
<feature type="domain" description="GGDEF" evidence="2">
    <location>
        <begin position="308"/>
        <end position="441"/>
    </location>
</feature>
<dbReference type="STRING" id="39480.EUAN_14720"/>
<gene>
    <name evidence="3" type="primary">gmr_5</name>
    <name evidence="3" type="ORF">EUAN_14720</name>
</gene>
<dbReference type="Pfam" id="PF08448">
    <property type="entry name" value="PAS_4"/>
    <property type="match status" value="1"/>
</dbReference>
<evidence type="ECO:0000313" key="3">
    <source>
        <dbReference type="EMBL" id="OHW62024.1"/>
    </source>
</evidence>
<dbReference type="CDD" id="cd00130">
    <property type="entry name" value="PAS"/>
    <property type="match status" value="1"/>
</dbReference>
<dbReference type="InterPro" id="IPR029787">
    <property type="entry name" value="Nucleotide_cyclase"/>
</dbReference>
<dbReference type="GO" id="GO:0071111">
    <property type="term" value="F:cyclic-guanylate-specific phosphodiesterase activity"/>
    <property type="evidence" value="ECO:0007669"/>
    <property type="project" value="UniProtKB-EC"/>
</dbReference>
<dbReference type="PROSITE" id="PS50887">
    <property type="entry name" value="GGDEF"/>
    <property type="match status" value="1"/>
</dbReference>
<dbReference type="SMART" id="SM00086">
    <property type="entry name" value="PAC"/>
    <property type="match status" value="2"/>
</dbReference>
<dbReference type="PANTHER" id="PTHR44757">
    <property type="entry name" value="DIGUANYLATE CYCLASE DGCP"/>
    <property type="match status" value="1"/>
</dbReference>
<dbReference type="InterPro" id="IPR013655">
    <property type="entry name" value="PAS_fold_3"/>
</dbReference>
<evidence type="ECO:0000259" key="1">
    <source>
        <dbReference type="PROSITE" id="PS50113"/>
    </source>
</evidence>
<evidence type="ECO:0000259" key="2">
    <source>
        <dbReference type="PROSITE" id="PS50887"/>
    </source>
</evidence>
<name>A0A1S1V677_9FIRM</name>
<dbReference type="CDD" id="cd01949">
    <property type="entry name" value="GGDEF"/>
    <property type="match status" value="1"/>
</dbReference>
<dbReference type="InterPro" id="IPR000160">
    <property type="entry name" value="GGDEF_dom"/>
</dbReference>
<keyword evidence="3" id="KW-0378">Hydrolase</keyword>
<dbReference type="Pfam" id="PF00990">
    <property type="entry name" value="GGDEF"/>
    <property type="match status" value="1"/>
</dbReference>
<proteinExistence type="predicted"/>
<comment type="caution">
    <text evidence="3">The sequence shown here is derived from an EMBL/GenBank/DDBJ whole genome shotgun (WGS) entry which is preliminary data.</text>
</comment>
<dbReference type="Pfam" id="PF08447">
    <property type="entry name" value="PAS_3"/>
    <property type="match status" value="1"/>
</dbReference>
<dbReference type="NCBIfam" id="TIGR00229">
    <property type="entry name" value="sensory_box"/>
    <property type="match status" value="2"/>
</dbReference>
<organism evidence="3 4">
    <name type="scientific">Andreesenia angusta</name>
    <dbReference type="NCBI Taxonomy" id="39480"/>
    <lineage>
        <taxon>Bacteria</taxon>
        <taxon>Bacillati</taxon>
        <taxon>Bacillota</taxon>
        <taxon>Tissierellia</taxon>
        <taxon>Tissierellales</taxon>
        <taxon>Gottschalkiaceae</taxon>
        <taxon>Andreesenia</taxon>
    </lineage>
</organism>
<dbReference type="SUPFAM" id="SSF55073">
    <property type="entry name" value="Nucleotide cyclase"/>
    <property type="match status" value="1"/>
</dbReference>
<dbReference type="Gene3D" id="3.30.450.20">
    <property type="entry name" value="PAS domain"/>
    <property type="match status" value="2"/>
</dbReference>
<reference evidence="3 4" key="1">
    <citation type="submission" date="2016-09" db="EMBL/GenBank/DDBJ databases">
        <title>Genome sequence of Eubacterium angustum.</title>
        <authorList>
            <person name="Poehlein A."/>
            <person name="Daniel R."/>
        </authorList>
    </citation>
    <scope>NUCLEOTIDE SEQUENCE [LARGE SCALE GENOMIC DNA]</scope>
    <source>
        <strain evidence="3 4">DSM 1989</strain>
    </source>
</reference>
<dbReference type="SMART" id="SM00267">
    <property type="entry name" value="GGDEF"/>
    <property type="match status" value="1"/>
</dbReference>
<dbReference type="InterPro" id="IPR052155">
    <property type="entry name" value="Biofilm_reg_signaling"/>
</dbReference>
<feature type="domain" description="PAC" evidence="1">
    <location>
        <begin position="96"/>
        <end position="148"/>
    </location>
</feature>